<feature type="non-terminal residue" evidence="2">
    <location>
        <position position="74"/>
    </location>
</feature>
<proteinExistence type="predicted"/>
<keyword evidence="3" id="KW-1185">Reference proteome</keyword>
<dbReference type="EMBL" id="OV170227">
    <property type="protein sequence ID" value="CAH0728149.1"/>
    <property type="molecule type" value="Genomic_DNA"/>
</dbReference>
<evidence type="ECO:0000256" key="1">
    <source>
        <dbReference type="SAM" id="MobiDB-lite"/>
    </source>
</evidence>
<sequence>MKHLFFTNTNTGYTTAGGVRGLLHAASQYWERTLHPHATLAHPPAHPPPPPRTPPPPKRHAALTDHAALGYVNS</sequence>
<gene>
    <name evidence="2" type="ORF">BINO364_LOCUS13402</name>
</gene>
<name>A0A8J9V0M0_9NEOP</name>
<evidence type="ECO:0000313" key="3">
    <source>
        <dbReference type="Proteomes" id="UP000838878"/>
    </source>
</evidence>
<organism evidence="2 3">
    <name type="scientific">Brenthis ino</name>
    <name type="common">lesser marbled fritillary</name>
    <dbReference type="NCBI Taxonomy" id="405034"/>
    <lineage>
        <taxon>Eukaryota</taxon>
        <taxon>Metazoa</taxon>
        <taxon>Ecdysozoa</taxon>
        <taxon>Arthropoda</taxon>
        <taxon>Hexapoda</taxon>
        <taxon>Insecta</taxon>
        <taxon>Pterygota</taxon>
        <taxon>Neoptera</taxon>
        <taxon>Endopterygota</taxon>
        <taxon>Lepidoptera</taxon>
        <taxon>Glossata</taxon>
        <taxon>Ditrysia</taxon>
        <taxon>Papilionoidea</taxon>
        <taxon>Nymphalidae</taxon>
        <taxon>Heliconiinae</taxon>
        <taxon>Argynnini</taxon>
        <taxon>Brenthis</taxon>
    </lineage>
</organism>
<feature type="region of interest" description="Disordered" evidence="1">
    <location>
        <begin position="34"/>
        <end position="61"/>
    </location>
</feature>
<feature type="compositionally biased region" description="Pro residues" evidence="1">
    <location>
        <begin position="44"/>
        <end position="56"/>
    </location>
</feature>
<evidence type="ECO:0000313" key="2">
    <source>
        <dbReference type="EMBL" id="CAH0728149.1"/>
    </source>
</evidence>
<protein>
    <submittedName>
        <fullName evidence="2">Uncharacterized protein</fullName>
    </submittedName>
</protein>
<reference evidence="2" key="1">
    <citation type="submission" date="2021-12" db="EMBL/GenBank/DDBJ databases">
        <authorList>
            <person name="Martin H S."/>
        </authorList>
    </citation>
    <scope>NUCLEOTIDE SEQUENCE</scope>
</reference>
<dbReference type="AlphaFoldDB" id="A0A8J9V0M0"/>
<dbReference type="Proteomes" id="UP000838878">
    <property type="component" value="Chromosome 7"/>
</dbReference>
<accession>A0A8J9V0M0</accession>